<sequence>MIAMIKVTTLFISAFFCGIIVPSYVNSGKDIIDTAQVALCGIIPPLFTTLTTAPFVTHIHAQLPAHAHSSPAALERFLAKPPGGSTAAATLRLTITTMSLIAKPRHSTVSLADLAPSRRRLGLVNYVRDEEAARREDARRKWYMYRAVRQFYVQPGRPGEGAVRPRYEEKKKDRVVWWVWDAVKEQIDARGAGRGA</sequence>
<evidence type="ECO:0000313" key="1">
    <source>
        <dbReference type="EMBL" id="KAI9899353.1"/>
    </source>
</evidence>
<reference evidence="1" key="1">
    <citation type="submission" date="2022-10" db="EMBL/GenBank/DDBJ databases">
        <title>Complete Genome of Trichothecium roseum strain YXFP-22015, a Plant Pathogen Isolated from Citrus.</title>
        <authorList>
            <person name="Wang Y."/>
            <person name="Zhu L."/>
        </authorList>
    </citation>
    <scope>NUCLEOTIDE SEQUENCE</scope>
    <source>
        <strain evidence="1">YXFP-22015</strain>
    </source>
</reference>
<proteinExistence type="predicted"/>
<comment type="caution">
    <text evidence="1">The sequence shown here is derived from an EMBL/GenBank/DDBJ whole genome shotgun (WGS) entry which is preliminary data.</text>
</comment>
<keyword evidence="2" id="KW-1185">Reference proteome</keyword>
<dbReference type="EMBL" id="CM047944">
    <property type="protein sequence ID" value="KAI9899353.1"/>
    <property type="molecule type" value="Genomic_DNA"/>
</dbReference>
<evidence type="ECO:0000313" key="2">
    <source>
        <dbReference type="Proteomes" id="UP001163324"/>
    </source>
</evidence>
<accession>A0ACC0UYY1</accession>
<protein>
    <submittedName>
        <fullName evidence="1">Uncharacterized protein</fullName>
    </submittedName>
</protein>
<organism evidence="1 2">
    <name type="scientific">Trichothecium roseum</name>
    <dbReference type="NCBI Taxonomy" id="47278"/>
    <lineage>
        <taxon>Eukaryota</taxon>
        <taxon>Fungi</taxon>
        <taxon>Dikarya</taxon>
        <taxon>Ascomycota</taxon>
        <taxon>Pezizomycotina</taxon>
        <taxon>Sordariomycetes</taxon>
        <taxon>Hypocreomycetidae</taxon>
        <taxon>Hypocreales</taxon>
        <taxon>Hypocreales incertae sedis</taxon>
        <taxon>Trichothecium</taxon>
    </lineage>
</organism>
<dbReference type="Proteomes" id="UP001163324">
    <property type="component" value="Chromosome 5"/>
</dbReference>
<gene>
    <name evidence="1" type="ORF">N3K66_005814</name>
</gene>
<name>A0ACC0UYY1_9HYPO</name>